<protein>
    <submittedName>
        <fullName evidence="2">Uncharacterized protein</fullName>
    </submittedName>
</protein>
<evidence type="ECO:0000313" key="3">
    <source>
        <dbReference type="Proteomes" id="UP000095767"/>
    </source>
</evidence>
<organism evidence="2 3">
    <name type="scientific">Dichanthelium oligosanthes</name>
    <dbReference type="NCBI Taxonomy" id="888268"/>
    <lineage>
        <taxon>Eukaryota</taxon>
        <taxon>Viridiplantae</taxon>
        <taxon>Streptophyta</taxon>
        <taxon>Embryophyta</taxon>
        <taxon>Tracheophyta</taxon>
        <taxon>Spermatophyta</taxon>
        <taxon>Magnoliopsida</taxon>
        <taxon>Liliopsida</taxon>
        <taxon>Poales</taxon>
        <taxon>Poaceae</taxon>
        <taxon>PACMAD clade</taxon>
        <taxon>Panicoideae</taxon>
        <taxon>Panicodae</taxon>
        <taxon>Paniceae</taxon>
        <taxon>Dichantheliinae</taxon>
        <taxon>Dichanthelium</taxon>
    </lineage>
</organism>
<evidence type="ECO:0000313" key="2">
    <source>
        <dbReference type="EMBL" id="OEL26116.1"/>
    </source>
</evidence>
<dbReference type="AlphaFoldDB" id="A0A1E5VLX7"/>
<reference evidence="2 3" key="1">
    <citation type="submission" date="2016-09" db="EMBL/GenBank/DDBJ databases">
        <title>The draft genome of Dichanthelium oligosanthes: A C3 panicoid grass species.</title>
        <authorList>
            <person name="Studer A.J."/>
            <person name="Schnable J.C."/>
            <person name="Brutnell T.P."/>
        </authorList>
    </citation>
    <scope>NUCLEOTIDE SEQUENCE [LARGE SCALE GENOMIC DNA]</scope>
    <source>
        <strain evidence="3">cv. Kellogg 1175</strain>
        <tissue evidence="2">Leaf</tissue>
    </source>
</reference>
<feature type="chain" id="PRO_5012746174" evidence="1">
    <location>
        <begin position="16"/>
        <end position="38"/>
    </location>
</feature>
<name>A0A1E5VLX7_9POAL</name>
<dbReference type="Proteomes" id="UP000095767">
    <property type="component" value="Unassembled WGS sequence"/>
</dbReference>
<evidence type="ECO:0000256" key="1">
    <source>
        <dbReference type="SAM" id="SignalP"/>
    </source>
</evidence>
<sequence>MAALLLMAAVESASATGWSTIDGVYLPSNVGARKLLQP</sequence>
<keyword evidence="1" id="KW-0732">Signal</keyword>
<feature type="signal peptide" evidence="1">
    <location>
        <begin position="1"/>
        <end position="15"/>
    </location>
</feature>
<proteinExistence type="predicted"/>
<gene>
    <name evidence="2" type="ORF">BAE44_0012865</name>
</gene>
<comment type="caution">
    <text evidence="2">The sequence shown here is derived from an EMBL/GenBank/DDBJ whole genome shotgun (WGS) entry which is preliminary data.</text>
</comment>
<accession>A0A1E5VLX7</accession>
<keyword evidence="3" id="KW-1185">Reference proteome</keyword>
<dbReference type="EMBL" id="LWDX02035407">
    <property type="protein sequence ID" value="OEL26116.1"/>
    <property type="molecule type" value="Genomic_DNA"/>
</dbReference>